<dbReference type="Proteomes" id="UP001565368">
    <property type="component" value="Unassembled WGS sequence"/>
</dbReference>
<evidence type="ECO:0000256" key="4">
    <source>
        <dbReference type="ARBA" id="ARBA00023163"/>
    </source>
</evidence>
<keyword evidence="8" id="KW-1185">Reference proteome</keyword>
<dbReference type="PANTHER" id="PTHR31845:SF19">
    <property type="entry name" value="TRANSCRIPTION FACTOR DOMAIN-CONTAINING PROTEIN"/>
    <property type="match status" value="1"/>
</dbReference>
<protein>
    <recommendedName>
        <fullName evidence="9">Transcription factor domain-containing protein</fullName>
    </recommendedName>
</protein>
<organism evidence="7 8">
    <name type="scientific">Vanrija albida</name>
    <dbReference type="NCBI Taxonomy" id="181172"/>
    <lineage>
        <taxon>Eukaryota</taxon>
        <taxon>Fungi</taxon>
        <taxon>Dikarya</taxon>
        <taxon>Basidiomycota</taxon>
        <taxon>Agaricomycotina</taxon>
        <taxon>Tremellomycetes</taxon>
        <taxon>Trichosporonales</taxon>
        <taxon>Trichosporonaceae</taxon>
        <taxon>Vanrija</taxon>
    </lineage>
</organism>
<keyword evidence="4" id="KW-0804">Transcription</keyword>
<evidence type="ECO:0000256" key="3">
    <source>
        <dbReference type="ARBA" id="ARBA00023125"/>
    </source>
</evidence>
<accession>A0ABR3PZU5</accession>
<evidence type="ECO:0008006" key="9">
    <source>
        <dbReference type="Google" id="ProtNLM"/>
    </source>
</evidence>
<keyword evidence="5" id="KW-0539">Nucleus</keyword>
<comment type="subcellular location">
    <subcellularLocation>
        <location evidence="1">Nucleus</location>
    </subcellularLocation>
</comment>
<evidence type="ECO:0000256" key="1">
    <source>
        <dbReference type="ARBA" id="ARBA00004123"/>
    </source>
</evidence>
<dbReference type="RefSeq" id="XP_069207844.1">
    <property type="nucleotide sequence ID" value="XM_069355773.1"/>
</dbReference>
<dbReference type="EMBL" id="JBBXJM010000005">
    <property type="protein sequence ID" value="KAL1407900.1"/>
    <property type="molecule type" value="Genomic_DNA"/>
</dbReference>
<reference evidence="7 8" key="1">
    <citation type="submission" date="2023-08" db="EMBL/GenBank/DDBJ databases">
        <title>Annotated Genome Sequence of Vanrija albida AlHP1.</title>
        <authorList>
            <person name="Herzog R."/>
        </authorList>
    </citation>
    <scope>NUCLEOTIDE SEQUENCE [LARGE SCALE GENOMIC DNA]</scope>
    <source>
        <strain evidence="7 8">AlHP1</strain>
    </source>
</reference>
<evidence type="ECO:0000256" key="2">
    <source>
        <dbReference type="ARBA" id="ARBA00023015"/>
    </source>
</evidence>
<name>A0ABR3PZU5_9TREE</name>
<keyword evidence="3" id="KW-0238">DNA-binding</keyword>
<gene>
    <name evidence="7" type="ORF">Q8F55_007336</name>
</gene>
<comment type="caution">
    <text evidence="7">The sequence shown here is derived from an EMBL/GenBank/DDBJ whole genome shotgun (WGS) entry which is preliminary data.</text>
</comment>
<evidence type="ECO:0000313" key="7">
    <source>
        <dbReference type="EMBL" id="KAL1407900.1"/>
    </source>
</evidence>
<proteinExistence type="predicted"/>
<keyword evidence="2" id="KW-0805">Transcription regulation</keyword>
<dbReference type="GeneID" id="95988379"/>
<dbReference type="CDD" id="cd12148">
    <property type="entry name" value="fungal_TF_MHR"/>
    <property type="match status" value="1"/>
</dbReference>
<sequence length="430" mass="49359">MRPPVDPVDAGGRPATSSSVDVSDRLNPPDFPRSHLHRLTLGMLSEAQAVQMLDIFYEQLNPQIAVLDRGYHTFDHIKRASPILLSSVLAAVAKLFAFDLYQRMLNHAQTLINHKGMSGDGMYDIYDVQAILIQVYYKHPSDRTVWIRLGMALRIAQQLRLNESYHRPLPDAPVEKRRQLNRERTWMLLICEFWGARTVKLLLTGRAGFDRTYSYHFDLPLTVRPHEIFDAEEWARDHADLGIGTDWHLACSHDHGSYDDMLAMYRKSSGMTEAWSRQMLAQISNGYRKHLWRWFDSPDFLASVLSPREQRILRVDPLNQLLLVKEAELDLTSWESQTDLAEWMSLADQLVQQLELTTEDRGFLYLQDTSSLGMSSLALNLYKTEFLGGASALIPENLEIENEYWSTMFSTTSEYPQIMAQLQPLATLPG</sequence>
<evidence type="ECO:0000256" key="6">
    <source>
        <dbReference type="SAM" id="MobiDB-lite"/>
    </source>
</evidence>
<dbReference type="PANTHER" id="PTHR31845">
    <property type="entry name" value="FINGER DOMAIN PROTEIN, PUTATIVE-RELATED"/>
    <property type="match status" value="1"/>
</dbReference>
<dbReference type="InterPro" id="IPR051089">
    <property type="entry name" value="prtT"/>
</dbReference>
<evidence type="ECO:0000313" key="8">
    <source>
        <dbReference type="Proteomes" id="UP001565368"/>
    </source>
</evidence>
<feature type="region of interest" description="Disordered" evidence="6">
    <location>
        <begin position="1"/>
        <end position="28"/>
    </location>
</feature>
<evidence type="ECO:0000256" key="5">
    <source>
        <dbReference type="ARBA" id="ARBA00023242"/>
    </source>
</evidence>